<feature type="chain" id="PRO_5045811261" description="Aldouronate transport system substrate-binding protein" evidence="2">
    <location>
        <begin position="26"/>
        <end position="550"/>
    </location>
</feature>
<evidence type="ECO:0008006" key="5">
    <source>
        <dbReference type="Google" id="ProtNLM"/>
    </source>
</evidence>
<evidence type="ECO:0000313" key="3">
    <source>
        <dbReference type="EMBL" id="MFD0870260.1"/>
    </source>
</evidence>
<dbReference type="Gene3D" id="3.40.190.10">
    <property type="entry name" value="Periplasmic binding protein-like II"/>
    <property type="match status" value="2"/>
</dbReference>
<keyword evidence="1 2" id="KW-0732">Signal</keyword>
<accession>A0ABW3DDV9</accession>
<sequence length="550" mass="62913">MNKSKRTILLMTALAILLAIMVGCSKDSNSTNGNGGNSGGSEQTGGTDANPFAEHIDISVSTFNIGKAFPDRNSDEYLKWMEEKFNVTFVDKVISYSDYVEKYQLWSASGELPDVFSHDIINSDTYYSWIKQGIIRELPDDLSAFPNVQRVMNLDETQALKVDDKFYMIPRQTYQEYDQWAVERSLVVRKDWMENLGLEVPVTYEDYLKMLRAFAKEDPDGNQKDDTVGLTFRSNAMLLPIATGTFANLSNSSWVKEDGKYIPYYASERMYDVVQQMRELFTEGAIDPDFAIMQTNDGIDKFGQGKVGAISIQATPNALKNLNNSWDKYNKDVKFEDVIAIIPESWVSPDGKRYRYQAITFWSESYFSSQVDDKKMERILHIYDYLLSDEFMTDRFYGMEGKDYTKQGDNYSITRDKNEEGEFVSIGSLYPSFNMFGSLAAWYQWMEFTESEAVDIAYGAELARMSREELKHRIEKYKPVPTNFKVELLHTPAKAKLSAINVAEDIIRIMLAKEDPVAMWKETVKGYDNKGLQKAIEEVNEAVQAQGLDN</sequence>
<comment type="caution">
    <text evidence="3">The sequence shown here is derived from an EMBL/GenBank/DDBJ whole genome shotgun (WGS) entry which is preliminary data.</text>
</comment>
<evidence type="ECO:0000256" key="2">
    <source>
        <dbReference type="SAM" id="SignalP"/>
    </source>
</evidence>
<dbReference type="PANTHER" id="PTHR43649">
    <property type="entry name" value="ARABINOSE-BINDING PROTEIN-RELATED"/>
    <property type="match status" value="1"/>
</dbReference>
<gene>
    <name evidence="3" type="ORF">ACFQ03_13950</name>
</gene>
<dbReference type="InterPro" id="IPR050490">
    <property type="entry name" value="Bact_solute-bd_prot1"/>
</dbReference>
<dbReference type="PANTHER" id="PTHR43649:SF33">
    <property type="entry name" value="POLYGALACTURONAN_RHAMNOGALACTURONAN-BINDING PROTEIN YTCQ"/>
    <property type="match status" value="1"/>
</dbReference>
<reference evidence="4" key="1">
    <citation type="journal article" date="2019" name="Int. J. Syst. Evol. Microbiol.">
        <title>The Global Catalogue of Microorganisms (GCM) 10K type strain sequencing project: providing services to taxonomists for standard genome sequencing and annotation.</title>
        <authorList>
            <consortium name="The Broad Institute Genomics Platform"/>
            <consortium name="The Broad Institute Genome Sequencing Center for Infectious Disease"/>
            <person name="Wu L."/>
            <person name="Ma J."/>
        </authorList>
    </citation>
    <scope>NUCLEOTIDE SEQUENCE [LARGE SCALE GENOMIC DNA]</scope>
    <source>
        <strain evidence="4">CCUG 57263</strain>
    </source>
</reference>
<evidence type="ECO:0000313" key="4">
    <source>
        <dbReference type="Proteomes" id="UP001597120"/>
    </source>
</evidence>
<keyword evidence="4" id="KW-1185">Reference proteome</keyword>
<dbReference type="EMBL" id="JBHTIU010000042">
    <property type="protein sequence ID" value="MFD0870260.1"/>
    <property type="molecule type" value="Genomic_DNA"/>
</dbReference>
<feature type="signal peptide" evidence="2">
    <location>
        <begin position="1"/>
        <end position="25"/>
    </location>
</feature>
<protein>
    <recommendedName>
        <fullName evidence="5">Aldouronate transport system substrate-binding protein</fullName>
    </recommendedName>
</protein>
<dbReference type="PROSITE" id="PS51257">
    <property type="entry name" value="PROKAR_LIPOPROTEIN"/>
    <property type="match status" value="1"/>
</dbReference>
<proteinExistence type="predicted"/>
<dbReference type="RefSeq" id="WP_379288860.1">
    <property type="nucleotide sequence ID" value="NZ_JBHTIU010000042.1"/>
</dbReference>
<organism evidence="3 4">
    <name type="scientific">Paenibacillus residui</name>
    <dbReference type="NCBI Taxonomy" id="629724"/>
    <lineage>
        <taxon>Bacteria</taxon>
        <taxon>Bacillati</taxon>
        <taxon>Bacillota</taxon>
        <taxon>Bacilli</taxon>
        <taxon>Bacillales</taxon>
        <taxon>Paenibacillaceae</taxon>
        <taxon>Paenibacillus</taxon>
    </lineage>
</organism>
<dbReference type="Proteomes" id="UP001597120">
    <property type="component" value="Unassembled WGS sequence"/>
</dbReference>
<name>A0ABW3DDV9_9BACL</name>
<evidence type="ECO:0000256" key="1">
    <source>
        <dbReference type="ARBA" id="ARBA00022729"/>
    </source>
</evidence>
<dbReference type="SUPFAM" id="SSF53850">
    <property type="entry name" value="Periplasmic binding protein-like II"/>
    <property type="match status" value="1"/>
</dbReference>